<evidence type="ECO:0000313" key="3">
    <source>
        <dbReference type="Proteomes" id="UP000647133"/>
    </source>
</evidence>
<evidence type="ECO:0000259" key="1">
    <source>
        <dbReference type="Pfam" id="PF00248"/>
    </source>
</evidence>
<dbReference type="Proteomes" id="UP000647133">
    <property type="component" value="Unassembled WGS sequence"/>
</dbReference>
<protein>
    <submittedName>
        <fullName evidence="2">Aldo/keto reductase</fullName>
    </submittedName>
</protein>
<dbReference type="InterPro" id="IPR053135">
    <property type="entry name" value="AKR2_Oxidoreductase"/>
</dbReference>
<dbReference type="RefSeq" id="WP_192007199.1">
    <property type="nucleotide sequence ID" value="NZ_JACYTQ010000001.1"/>
</dbReference>
<reference evidence="2 3" key="1">
    <citation type="submission" date="2020-09" db="EMBL/GenBank/DDBJ databases">
        <title>Echinicola sp. CAU 1574 isolated from sand of Sido Beach.</title>
        <authorList>
            <person name="Kim W."/>
        </authorList>
    </citation>
    <scope>NUCLEOTIDE SEQUENCE [LARGE SCALE GENOMIC DNA]</scope>
    <source>
        <strain evidence="2 3">CAU 1574</strain>
    </source>
</reference>
<dbReference type="Pfam" id="PF00248">
    <property type="entry name" value="Aldo_ket_red"/>
    <property type="match status" value="1"/>
</dbReference>
<dbReference type="InterPro" id="IPR036812">
    <property type="entry name" value="NAD(P)_OxRdtase_dom_sf"/>
</dbReference>
<dbReference type="Gene3D" id="3.20.20.100">
    <property type="entry name" value="NADP-dependent oxidoreductase domain"/>
    <property type="match status" value="1"/>
</dbReference>
<feature type="domain" description="NADP-dependent oxidoreductase" evidence="1">
    <location>
        <begin position="37"/>
        <end position="301"/>
    </location>
</feature>
<dbReference type="PANTHER" id="PTHR43312">
    <property type="entry name" value="D-THREO-ALDOSE 1-DEHYDROGENASE"/>
    <property type="match status" value="1"/>
</dbReference>
<dbReference type="PANTHER" id="PTHR43312:SF1">
    <property type="entry name" value="NADP-DEPENDENT OXIDOREDUCTASE DOMAIN-CONTAINING PROTEIN"/>
    <property type="match status" value="1"/>
</dbReference>
<accession>A0ABR9AF00</accession>
<dbReference type="InterPro" id="IPR023210">
    <property type="entry name" value="NADP_OxRdtase_dom"/>
</dbReference>
<evidence type="ECO:0000313" key="2">
    <source>
        <dbReference type="EMBL" id="MBD8487380.1"/>
    </source>
</evidence>
<keyword evidence="3" id="KW-1185">Reference proteome</keyword>
<proteinExistence type="predicted"/>
<dbReference type="EMBL" id="JACYTQ010000001">
    <property type="protein sequence ID" value="MBD8487380.1"/>
    <property type="molecule type" value="Genomic_DNA"/>
</dbReference>
<organism evidence="2 3">
    <name type="scientific">Echinicola arenosa</name>
    <dbReference type="NCBI Taxonomy" id="2774144"/>
    <lineage>
        <taxon>Bacteria</taxon>
        <taxon>Pseudomonadati</taxon>
        <taxon>Bacteroidota</taxon>
        <taxon>Cytophagia</taxon>
        <taxon>Cytophagales</taxon>
        <taxon>Cyclobacteriaceae</taxon>
        <taxon>Echinicola</taxon>
    </lineage>
</organism>
<comment type="caution">
    <text evidence="2">The sequence shown here is derived from an EMBL/GenBank/DDBJ whole genome shotgun (WGS) entry which is preliminary data.</text>
</comment>
<gene>
    <name evidence="2" type="ORF">IFO69_01340</name>
</gene>
<sequence length="318" mass="36209">MTMTQVGLGLAALGRPEYINVRSDQNIDKSLDAFQHKSMEVLDKAYTSGIRYFDTAPSYGKGEQFLLEWHLSRQHPDVLLSTKWGYTYKANWELGYEGAHEVKEHSLAKLKEQWAFSKQFLPSLGIYQIHSATFESGVLENRDVHKELLRIKMDTGVKIGMSTSGKSQSEILKAAMEVKVEGEILFDSFQVTFNILEQSTLPALKKAQKLGKTIIIKEGLANGRIFPNSSFKHYAGRYDKLKKIATHYHVGVDALALRFIMDFLQPDYVLSGAGNTKQLEENLMSNHIQLSNSDLQVMREMEESVDSYWDERSSLKWN</sequence>
<name>A0ABR9AF00_9BACT</name>
<dbReference type="SUPFAM" id="SSF51430">
    <property type="entry name" value="NAD(P)-linked oxidoreductase"/>
    <property type="match status" value="1"/>
</dbReference>